<dbReference type="GO" id="GO:0003700">
    <property type="term" value="F:DNA-binding transcription factor activity"/>
    <property type="evidence" value="ECO:0007669"/>
    <property type="project" value="InterPro"/>
</dbReference>
<dbReference type="Pfam" id="PF07729">
    <property type="entry name" value="FCD"/>
    <property type="match status" value="1"/>
</dbReference>
<dbReference type="Gene3D" id="1.10.10.10">
    <property type="entry name" value="Winged helix-like DNA-binding domain superfamily/Winged helix DNA-binding domain"/>
    <property type="match status" value="1"/>
</dbReference>
<dbReference type="PANTHER" id="PTHR43537:SF54">
    <property type="entry name" value="TRANSCRIPTIONAL REGULATOR, GNTR FAMILY"/>
    <property type="match status" value="1"/>
</dbReference>
<dbReference type="GO" id="GO:0003677">
    <property type="term" value="F:DNA binding"/>
    <property type="evidence" value="ECO:0007669"/>
    <property type="project" value="UniProtKB-KW"/>
</dbReference>
<name>A0A832I5S9_9THEM</name>
<keyword evidence="1" id="KW-0805">Transcription regulation</keyword>
<dbReference type="PRINTS" id="PR00035">
    <property type="entry name" value="HTHGNTR"/>
</dbReference>
<comment type="caution">
    <text evidence="5">The sequence shown here is derived from an EMBL/GenBank/DDBJ whole genome shotgun (WGS) entry which is preliminary data.</text>
</comment>
<protein>
    <submittedName>
        <fullName evidence="5">FadR family transcriptional regulator</fullName>
    </submittedName>
</protein>
<dbReference type="InterPro" id="IPR008920">
    <property type="entry name" value="TF_FadR/GntR_C"/>
</dbReference>
<reference evidence="5" key="1">
    <citation type="journal article" date="2020" name="mSystems">
        <title>Genome- and Community-Level Interaction Insights into Carbon Utilization and Element Cycling Functions of Hydrothermarchaeota in Hydrothermal Sediment.</title>
        <authorList>
            <person name="Zhou Z."/>
            <person name="Liu Y."/>
            <person name="Xu W."/>
            <person name="Pan J."/>
            <person name="Luo Z.H."/>
            <person name="Li M."/>
        </authorList>
    </citation>
    <scope>NUCLEOTIDE SEQUENCE [LARGE SCALE GENOMIC DNA]</scope>
    <source>
        <strain evidence="5">SpSt-86</strain>
    </source>
</reference>
<dbReference type="InterPro" id="IPR011711">
    <property type="entry name" value="GntR_C"/>
</dbReference>
<sequence length="246" mass="28597">MPRLYSRCCNLSMRTVMRMKRTSSEWLKNEIIKYIVRMGLRPRDKLPSERELAQMFRVSRTTVREAIKRLEERGVVKVEAPKGIFVASDLHELSFYVSLSIKFTPSRDFIIDLLRARGAMEELAVELTIENSSKEELRNLVNTLAELNLVDPDQDMAFHRKFFELSGNAVLMSFFEAFYDLLSAIWHPPFVERTYGRASLPYHNELLEAILQKDIDTARSLVRKIIETDIKVLLSSSPEKLSQDHQ</sequence>
<dbReference type="CDD" id="cd07377">
    <property type="entry name" value="WHTH_GntR"/>
    <property type="match status" value="1"/>
</dbReference>
<dbReference type="InterPro" id="IPR000524">
    <property type="entry name" value="Tscrpt_reg_HTH_GntR"/>
</dbReference>
<dbReference type="EMBL" id="DTKQ01000043">
    <property type="protein sequence ID" value="HGZ79488.1"/>
    <property type="molecule type" value="Genomic_DNA"/>
</dbReference>
<gene>
    <name evidence="5" type="ORF">ENW55_05855</name>
</gene>
<evidence type="ECO:0000259" key="4">
    <source>
        <dbReference type="PROSITE" id="PS50949"/>
    </source>
</evidence>
<dbReference type="PANTHER" id="PTHR43537">
    <property type="entry name" value="TRANSCRIPTIONAL REGULATOR, GNTR FAMILY"/>
    <property type="match status" value="1"/>
</dbReference>
<accession>A0A832I5S9</accession>
<dbReference type="PROSITE" id="PS50949">
    <property type="entry name" value="HTH_GNTR"/>
    <property type="match status" value="1"/>
</dbReference>
<dbReference type="InterPro" id="IPR036390">
    <property type="entry name" value="WH_DNA-bd_sf"/>
</dbReference>
<dbReference type="Pfam" id="PF00392">
    <property type="entry name" value="GntR"/>
    <property type="match status" value="1"/>
</dbReference>
<dbReference type="SMART" id="SM00895">
    <property type="entry name" value="FCD"/>
    <property type="match status" value="1"/>
</dbReference>
<organism evidence="5">
    <name type="scientific">Pseudothermotoga hypogea</name>
    <dbReference type="NCBI Taxonomy" id="57487"/>
    <lineage>
        <taxon>Bacteria</taxon>
        <taxon>Thermotogati</taxon>
        <taxon>Thermotogota</taxon>
        <taxon>Thermotogae</taxon>
        <taxon>Thermotogales</taxon>
        <taxon>Thermotogaceae</taxon>
        <taxon>Pseudothermotoga</taxon>
    </lineage>
</organism>
<evidence type="ECO:0000256" key="3">
    <source>
        <dbReference type="ARBA" id="ARBA00023163"/>
    </source>
</evidence>
<dbReference type="InterPro" id="IPR036388">
    <property type="entry name" value="WH-like_DNA-bd_sf"/>
</dbReference>
<evidence type="ECO:0000256" key="1">
    <source>
        <dbReference type="ARBA" id="ARBA00023015"/>
    </source>
</evidence>
<dbReference type="SUPFAM" id="SSF46785">
    <property type="entry name" value="Winged helix' DNA-binding domain"/>
    <property type="match status" value="1"/>
</dbReference>
<dbReference type="Gene3D" id="1.20.120.530">
    <property type="entry name" value="GntR ligand-binding domain-like"/>
    <property type="match status" value="1"/>
</dbReference>
<evidence type="ECO:0000256" key="2">
    <source>
        <dbReference type="ARBA" id="ARBA00023125"/>
    </source>
</evidence>
<feature type="domain" description="HTH gntR-type" evidence="4">
    <location>
        <begin position="21"/>
        <end position="89"/>
    </location>
</feature>
<keyword evidence="3" id="KW-0804">Transcription</keyword>
<evidence type="ECO:0000313" key="5">
    <source>
        <dbReference type="EMBL" id="HGZ79488.1"/>
    </source>
</evidence>
<keyword evidence="2" id="KW-0238">DNA-binding</keyword>
<dbReference type="SUPFAM" id="SSF48008">
    <property type="entry name" value="GntR ligand-binding domain-like"/>
    <property type="match status" value="1"/>
</dbReference>
<proteinExistence type="predicted"/>
<dbReference type="SMART" id="SM00345">
    <property type="entry name" value="HTH_GNTR"/>
    <property type="match status" value="1"/>
</dbReference>
<dbReference type="AlphaFoldDB" id="A0A832I5S9"/>